<sequence length="140" mass="15752">MPSTDQEPEITPEAALKNVMDMIIPEANQLQKDKGQADTNTRSLSAHLQSQPEGIQQCIAAQTTPDPCRSVDKLHEFLPDCEKHPGSSQHFQISQWMASIDGREKHDAFNRRIDKNSPPPPKKVPKTAQVVSRRNYNVKK</sequence>
<evidence type="ECO:0000313" key="2">
    <source>
        <dbReference type="EMBL" id="MBW0562223.1"/>
    </source>
</evidence>
<reference evidence="2" key="1">
    <citation type="submission" date="2021-03" db="EMBL/GenBank/DDBJ databases">
        <title>Draft genome sequence of rust myrtle Austropuccinia psidii MF-1, a brazilian biotype.</title>
        <authorList>
            <person name="Quecine M.C."/>
            <person name="Pachon D.M.R."/>
            <person name="Bonatelli M.L."/>
            <person name="Correr F.H."/>
            <person name="Franceschini L.M."/>
            <person name="Leite T.F."/>
            <person name="Margarido G.R.A."/>
            <person name="Almeida C.A."/>
            <person name="Ferrarezi J.A."/>
            <person name="Labate C.A."/>
        </authorList>
    </citation>
    <scope>NUCLEOTIDE SEQUENCE</scope>
    <source>
        <strain evidence="2">MF-1</strain>
    </source>
</reference>
<evidence type="ECO:0000256" key="1">
    <source>
        <dbReference type="SAM" id="MobiDB-lite"/>
    </source>
</evidence>
<comment type="caution">
    <text evidence="2">The sequence shown here is derived from an EMBL/GenBank/DDBJ whole genome shotgun (WGS) entry which is preliminary data.</text>
</comment>
<evidence type="ECO:0000313" key="3">
    <source>
        <dbReference type="Proteomes" id="UP000765509"/>
    </source>
</evidence>
<feature type="compositionally biased region" description="Polar residues" evidence="1">
    <location>
        <begin position="37"/>
        <end position="50"/>
    </location>
</feature>
<dbReference type="Proteomes" id="UP000765509">
    <property type="component" value="Unassembled WGS sequence"/>
</dbReference>
<accession>A0A9Q3JFF3</accession>
<proteinExistence type="predicted"/>
<dbReference type="AlphaFoldDB" id="A0A9Q3JFF3"/>
<name>A0A9Q3JFF3_9BASI</name>
<keyword evidence="3" id="KW-1185">Reference proteome</keyword>
<feature type="compositionally biased region" description="Polar residues" evidence="1">
    <location>
        <begin position="129"/>
        <end position="140"/>
    </location>
</feature>
<organism evidence="2 3">
    <name type="scientific">Austropuccinia psidii MF-1</name>
    <dbReference type="NCBI Taxonomy" id="1389203"/>
    <lineage>
        <taxon>Eukaryota</taxon>
        <taxon>Fungi</taxon>
        <taxon>Dikarya</taxon>
        <taxon>Basidiomycota</taxon>
        <taxon>Pucciniomycotina</taxon>
        <taxon>Pucciniomycetes</taxon>
        <taxon>Pucciniales</taxon>
        <taxon>Sphaerophragmiaceae</taxon>
        <taxon>Austropuccinia</taxon>
    </lineage>
</organism>
<protein>
    <submittedName>
        <fullName evidence="2">Uncharacterized protein</fullName>
    </submittedName>
</protein>
<feature type="compositionally biased region" description="Basic and acidic residues" evidence="1">
    <location>
        <begin position="105"/>
        <end position="115"/>
    </location>
</feature>
<dbReference type="EMBL" id="AVOT02072177">
    <property type="protein sequence ID" value="MBW0562223.1"/>
    <property type="molecule type" value="Genomic_DNA"/>
</dbReference>
<gene>
    <name evidence="2" type="ORF">O181_101938</name>
</gene>
<feature type="region of interest" description="Disordered" evidence="1">
    <location>
        <begin position="105"/>
        <end position="140"/>
    </location>
</feature>
<feature type="region of interest" description="Disordered" evidence="1">
    <location>
        <begin position="27"/>
        <end position="50"/>
    </location>
</feature>